<reference evidence="3 4" key="1">
    <citation type="journal article" date="2017" name="Front. Microbiol.">
        <title>New Insights into the Diversity of the Genus Faecalibacterium.</title>
        <authorList>
            <person name="Benevides L."/>
            <person name="Burman S."/>
            <person name="Martin R."/>
            <person name="Robert V."/>
            <person name="Thomas M."/>
            <person name="Miquel S."/>
            <person name="Chain F."/>
            <person name="Sokol H."/>
            <person name="Bermudez-Humaran L.G."/>
            <person name="Morrison M."/>
            <person name="Langella P."/>
            <person name="Azevedo V.A."/>
            <person name="Chatel J.M."/>
            <person name="Soares S."/>
        </authorList>
    </citation>
    <scope>NUCLEOTIDE SEQUENCE [LARGE SCALE GENOMIC DNA]</scope>
    <source>
        <strain evidence="1 3">CNCM I 4546</strain>
        <strain evidence="2 4">CNCM I 4575</strain>
    </source>
</reference>
<dbReference type="EMBL" id="NMTY01000017">
    <property type="protein sequence ID" value="PDX81078.1"/>
    <property type="molecule type" value="Genomic_DNA"/>
</dbReference>
<reference evidence="2" key="2">
    <citation type="submission" date="2017-07" db="EMBL/GenBank/DDBJ databases">
        <authorList>
            <person name="Sun Z.S."/>
            <person name="Albrecht U."/>
            <person name="Echele G."/>
            <person name="Lee C.C."/>
        </authorList>
    </citation>
    <scope>NUCLEOTIDE SEQUENCE</scope>
    <source>
        <strain evidence="1">CNCM I 4546</strain>
        <strain evidence="2">CNCM I 4575</strain>
    </source>
</reference>
<dbReference type="Proteomes" id="UP000220005">
    <property type="component" value="Unassembled WGS sequence"/>
</dbReference>
<dbReference type="AlphaFoldDB" id="A0A2A7APW6"/>
<dbReference type="EMBL" id="NMTV01000020">
    <property type="protein sequence ID" value="PDX73463.1"/>
    <property type="molecule type" value="Genomic_DNA"/>
</dbReference>
<protein>
    <submittedName>
        <fullName evidence="2">Uncharacterized protein</fullName>
    </submittedName>
</protein>
<comment type="caution">
    <text evidence="2">The sequence shown here is derived from an EMBL/GenBank/DDBJ whole genome shotgun (WGS) entry which is preliminary data.</text>
</comment>
<dbReference type="InterPro" id="IPR045705">
    <property type="entry name" value="DUF6061"/>
</dbReference>
<sequence>MNKLLSCEFNIDTGNVECRFADGTMISIDCDVVEDTIDGTLPFVRVRTELDWLIYNAPREYVQLVLNGGLNAYLKNSR</sequence>
<gene>
    <name evidence="1" type="ORF">CGS55_02870</name>
    <name evidence="2" type="ORF">CGS58_08900</name>
</gene>
<dbReference type="RefSeq" id="WP_097782582.1">
    <property type="nucleotide sequence ID" value="NZ_CP157286.1"/>
</dbReference>
<dbReference type="Proteomes" id="UP000219901">
    <property type="component" value="Unassembled WGS sequence"/>
</dbReference>
<evidence type="ECO:0000313" key="3">
    <source>
        <dbReference type="Proteomes" id="UP000219901"/>
    </source>
</evidence>
<proteinExistence type="predicted"/>
<accession>A0A2A7APW6</accession>
<evidence type="ECO:0000313" key="4">
    <source>
        <dbReference type="Proteomes" id="UP000220005"/>
    </source>
</evidence>
<organism evidence="2 4">
    <name type="scientific">Faecalibacterium prausnitzii</name>
    <dbReference type="NCBI Taxonomy" id="853"/>
    <lineage>
        <taxon>Bacteria</taxon>
        <taxon>Bacillati</taxon>
        <taxon>Bacillota</taxon>
        <taxon>Clostridia</taxon>
        <taxon>Eubacteriales</taxon>
        <taxon>Oscillospiraceae</taxon>
        <taxon>Faecalibacterium</taxon>
    </lineage>
</organism>
<evidence type="ECO:0000313" key="1">
    <source>
        <dbReference type="EMBL" id="PDX73463.1"/>
    </source>
</evidence>
<name>A0A2A7APW6_9FIRM</name>
<dbReference type="Pfam" id="PF19537">
    <property type="entry name" value="DUF6061"/>
    <property type="match status" value="1"/>
</dbReference>
<evidence type="ECO:0000313" key="2">
    <source>
        <dbReference type="EMBL" id="PDX81078.1"/>
    </source>
</evidence>